<dbReference type="HAMAP" id="MF_01841">
    <property type="entry name" value="Agmatine_deimin"/>
    <property type="match status" value="1"/>
</dbReference>
<comment type="caution">
    <text evidence="3">The sequence shown here is derived from an EMBL/GenBank/DDBJ whole genome shotgun (WGS) entry which is preliminary data.</text>
</comment>
<dbReference type="Proteomes" id="UP000700706">
    <property type="component" value="Unassembled WGS sequence"/>
</dbReference>
<accession>A0A952FKU1</accession>
<dbReference type="PANTHER" id="PTHR31377">
    <property type="entry name" value="AGMATINE DEIMINASE-RELATED"/>
    <property type="match status" value="1"/>
</dbReference>
<evidence type="ECO:0000256" key="1">
    <source>
        <dbReference type="ARBA" id="ARBA00022801"/>
    </source>
</evidence>
<comment type="similarity">
    <text evidence="2">Belongs to the agmatine deiminase family.</text>
</comment>
<dbReference type="GO" id="GO:0009446">
    <property type="term" value="P:putrescine biosynthetic process"/>
    <property type="evidence" value="ECO:0007669"/>
    <property type="project" value="InterPro"/>
</dbReference>
<name>A0A952FKU1_9PROT</name>
<dbReference type="EMBL" id="JAEKLZ010000158">
    <property type="protein sequence ID" value="MBW8725020.1"/>
    <property type="molecule type" value="Genomic_DNA"/>
</dbReference>
<keyword evidence="1 2" id="KW-0378">Hydrolase</keyword>
<dbReference type="InterPro" id="IPR017754">
    <property type="entry name" value="Agmatine_deiminase"/>
</dbReference>
<dbReference type="Pfam" id="PF04371">
    <property type="entry name" value="PAD_porph"/>
    <property type="match status" value="1"/>
</dbReference>
<reference evidence="3" key="1">
    <citation type="submission" date="2020-06" db="EMBL/GenBank/DDBJ databases">
        <title>Stable isotope informed genome-resolved metagenomics uncovers potential trophic interactions in rhizosphere soil.</title>
        <authorList>
            <person name="Starr E.P."/>
            <person name="Shi S."/>
            <person name="Blazewicz S.J."/>
            <person name="Koch B.J."/>
            <person name="Probst A.J."/>
            <person name="Hungate B.A."/>
            <person name="Pett-Ridge J."/>
            <person name="Firestone M.K."/>
            <person name="Banfield J.F."/>
        </authorList>
    </citation>
    <scope>NUCLEOTIDE SEQUENCE</scope>
    <source>
        <strain evidence="3">YM_69_17</strain>
    </source>
</reference>
<dbReference type="PANTHER" id="PTHR31377:SF0">
    <property type="entry name" value="AGMATINE DEIMINASE-RELATED"/>
    <property type="match status" value="1"/>
</dbReference>
<protein>
    <recommendedName>
        <fullName evidence="2">Putative agmatine deiminase</fullName>
        <ecNumber evidence="2">3.5.3.12</ecNumber>
    </recommendedName>
    <alternativeName>
        <fullName evidence="2">Agmatine iminohydrolase</fullName>
    </alternativeName>
</protein>
<organism evidence="3 4">
    <name type="scientific">Inquilinus limosus</name>
    <dbReference type="NCBI Taxonomy" id="171674"/>
    <lineage>
        <taxon>Bacteria</taxon>
        <taxon>Pseudomonadati</taxon>
        <taxon>Pseudomonadota</taxon>
        <taxon>Alphaproteobacteria</taxon>
        <taxon>Rhodospirillales</taxon>
        <taxon>Rhodospirillaceae</taxon>
        <taxon>Inquilinus</taxon>
    </lineage>
</organism>
<gene>
    <name evidence="2 3" type="primary">aguA</name>
    <name evidence="3" type="ORF">JF625_07700</name>
</gene>
<dbReference type="AlphaFoldDB" id="A0A952FKU1"/>
<dbReference type="InterPro" id="IPR007466">
    <property type="entry name" value="Peptidyl-Arg-deiminase_porph"/>
</dbReference>
<comment type="catalytic activity">
    <reaction evidence="2">
        <text>agmatine + H2O = N-carbamoylputrescine + NH4(+)</text>
        <dbReference type="Rhea" id="RHEA:18037"/>
        <dbReference type="ChEBI" id="CHEBI:15377"/>
        <dbReference type="ChEBI" id="CHEBI:28938"/>
        <dbReference type="ChEBI" id="CHEBI:58145"/>
        <dbReference type="ChEBI" id="CHEBI:58318"/>
        <dbReference type="EC" id="3.5.3.12"/>
    </reaction>
</comment>
<dbReference type="NCBIfam" id="TIGR03380">
    <property type="entry name" value="agmatine_aguA"/>
    <property type="match status" value="1"/>
</dbReference>
<proteinExistence type="inferred from homology"/>
<evidence type="ECO:0000313" key="3">
    <source>
        <dbReference type="EMBL" id="MBW8725020.1"/>
    </source>
</evidence>
<dbReference type="GO" id="GO:0004668">
    <property type="term" value="F:protein-arginine deiminase activity"/>
    <property type="evidence" value="ECO:0007669"/>
    <property type="project" value="InterPro"/>
</dbReference>
<dbReference type="Gene3D" id="3.75.10.10">
    <property type="entry name" value="L-arginine/glycine Amidinotransferase, Chain A"/>
    <property type="match status" value="1"/>
</dbReference>
<dbReference type="EC" id="3.5.3.12" evidence="2"/>
<feature type="active site" description="Amidino-cysteine intermediate" evidence="2">
    <location>
        <position position="331"/>
    </location>
</feature>
<dbReference type="SUPFAM" id="SSF55909">
    <property type="entry name" value="Pentein"/>
    <property type="match status" value="1"/>
</dbReference>
<sequence>MTVPASLGYVMPAEWEPHSRCWMAWPCRDEVWGEHMDAARTAYADVARAIADFEPVTLVCNPSDVAEASLTLGNGTAIDVVSMEIDDSWLRDSGPTFLLDRNGHLAGAHWRFNAWGQKYQPYSRDAVVAKQILKHVGARRFRAPFVLEGGAIHVDGEGTVLTTEQCLLNPNRNADVTKAQVEQNLRDWLGVSTVIWLPEGIEDDETDGHVDEIACFVRPGVVLALSTDDKSDGNFDTLQTNLDILRSAKDAKGRPLQVIEVPQPARQEHNGKRLSLSYVNFYIANGGIVMPAFDVAEDERAFRIIRDAFPNRRVVQVHARDIFLGGGGIHCITQQQPAP</sequence>
<dbReference type="GO" id="GO:0047632">
    <property type="term" value="F:agmatine deiminase activity"/>
    <property type="evidence" value="ECO:0007669"/>
    <property type="project" value="UniProtKB-UniRule"/>
</dbReference>
<evidence type="ECO:0000313" key="4">
    <source>
        <dbReference type="Proteomes" id="UP000700706"/>
    </source>
</evidence>
<evidence type="ECO:0000256" key="2">
    <source>
        <dbReference type="HAMAP-Rule" id="MF_01841"/>
    </source>
</evidence>